<feature type="transmembrane region" description="Helical" evidence="1">
    <location>
        <begin position="89"/>
        <end position="107"/>
    </location>
</feature>
<feature type="transmembrane region" description="Helical" evidence="1">
    <location>
        <begin position="179"/>
        <end position="197"/>
    </location>
</feature>
<keyword evidence="1" id="KW-0472">Membrane</keyword>
<feature type="transmembrane region" description="Helical" evidence="1">
    <location>
        <begin position="34"/>
        <end position="53"/>
    </location>
</feature>
<dbReference type="Pfam" id="PF05145">
    <property type="entry name" value="AbrB"/>
    <property type="match status" value="1"/>
</dbReference>
<keyword evidence="1" id="KW-1133">Transmembrane helix</keyword>
<dbReference type="PANTHER" id="PTHR38457">
    <property type="entry name" value="REGULATOR ABRB-RELATED"/>
    <property type="match status" value="1"/>
</dbReference>
<evidence type="ECO:0000313" key="2">
    <source>
        <dbReference type="EMBL" id="MBC3476668.1"/>
    </source>
</evidence>
<keyword evidence="1" id="KW-0812">Transmembrane</keyword>
<organism evidence="2 3">
    <name type="scientific">Pseudomonas taiwanensis</name>
    <dbReference type="NCBI Taxonomy" id="470150"/>
    <lineage>
        <taxon>Bacteria</taxon>
        <taxon>Pseudomonadati</taxon>
        <taxon>Pseudomonadota</taxon>
        <taxon>Gammaproteobacteria</taxon>
        <taxon>Pseudomonadales</taxon>
        <taxon>Pseudomonadaceae</taxon>
        <taxon>Pseudomonas</taxon>
    </lineage>
</organism>
<comment type="caution">
    <text evidence="2">The sequence shown here is derived from an EMBL/GenBank/DDBJ whole genome shotgun (WGS) entry which is preliminary data.</text>
</comment>
<sequence>MPHRLRKVIGFSMTLMVGAIGATGAEYAGWPLPWMVGAMTAVIFVRCCGWLLVEIPYARRTGQWLIASAIGMHFTTAVANQVLENFPVMIGGALLTLATGLIGIALLHRNGVDLPTSFFSLMPVNATEMIVLGEKYRANPARVAAAHSLRLVLIVLLVPAVVTWGTGMISRPPAASVDWSWLAIMLPLGGLVALAWSRVGAPNGFAFGPMVTCAVFTMAFDLHIGMPPWLSKFGQLLLATSLGSYFDRAFFRSAPQFLSKVVIFTVAAILLSFASGLLLSRWSDVAPLSLALGLMPGSSSEMSLTAEALSLGVALVTAMQIIRMIVVMAVAEPLFKLWSRRTKPNTPG</sequence>
<dbReference type="NCBIfam" id="TIGR03082">
    <property type="entry name" value="Gneg_AbrB_dup"/>
    <property type="match status" value="2"/>
</dbReference>
<name>A0ABR6V807_9PSED</name>
<evidence type="ECO:0000313" key="3">
    <source>
        <dbReference type="Proteomes" id="UP000628086"/>
    </source>
</evidence>
<feature type="transmembrane region" description="Helical" evidence="1">
    <location>
        <begin position="308"/>
        <end position="331"/>
    </location>
</feature>
<feature type="transmembrane region" description="Helical" evidence="1">
    <location>
        <begin position="149"/>
        <end position="167"/>
    </location>
</feature>
<feature type="transmembrane region" description="Helical" evidence="1">
    <location>
        <begin position="204"/>
        <end position="223"/>
    </location>
</feature>
<feature type="transmembrane region" description="Helical" evidence="1">
    <location>
        <begin position="65"/>
        <end position="83"/>
    </location>
</feature>
<dbReference type="InterPro" id="IPR017516">
    <property type="entry name" value="AbrB_dup"/>
</dbReference>
<protein>
    <submittedName>
        <fullName evidence="2">AbrB family transcriptional regulator</fullName>
    </submittedName>
</protein>
<dbReference type="RefSeq" id="WP_186598759.1">
    <property type="nucleotide sequence ID" value="NZ_JABWRS010000009.1"/>
</dbReference>
<dbReference type="PIRSF" id="PIRSF038991">
    <property type="entry name" value="Protein_AbrB"/>
    <property type="match status" value="1"/>
</dbReference>
<proteinExistence type="predicted"/>
<accession>A0ABR6V807</accession>
<evidence type="ECO:0000256" key="1">
    <source>
        <dbReference type="SAM" id="Phobius"/>
    </source>
</evidence>
<keyword evidence="3" id="KW-1185">Reference proteome</keyword>
<dbReference type="EMBL" id="JABWRS010000009">
    <property type="protein sequence ID" value="MBC3476668.1"/>
    <property type="molecule type" value="Genomic_DNA"/>
</dbReference>
<dbReference type="InterPro" id="IPR007820">
    <property type="entry name" value="AbrB_fam"/>
</dbReference>
<dbReference type="Proteomes" id="UP000628086">
    <property type="component" value="Unassembled WGS sequence"/>
</dbReference>
<reference evidence="2 3" key="1">
    <citation type="journal article" date="2020" name="Microorganisms">
        <title>Reliable Identification of Environmental Pseudomonas Isolates Using the rpoD Gene.</title>
        <authorList>
            <consortium name="The Broad Institute Genome Sequencing Platform"/>
            <person name="Girard L."/>
            <person name="Lood C."/>
            <person name="Rokni-Zadeh H."/>
            <person name="van Noort V."/>
            <person name="Lavigne R."/>
            <person name="De Mot R."/>
        </authorList>
    </citation>
    <scope>NUCLEOTIDE SEQUENCE [LARGE SCALE GENOMIC DNA]</scope>
    <source>
        <strain evidence="2 3">RW7P2</strain>
    </source>
</reference>
<gene>
    <name evidence="2" type="ORF">HU747_13805</name>
</gene>
<dbReference type="PANTHER" id="PTHR38457:SF1">
    <property type="entry name" value="REGULATOR ABRB-RELATED"/>
    <property type="match status" value="1"/>
</dbReference>
<feature type="transmembrane region" description="Helical" evidence="1">
    <location>
        <begin position="258"/>
        <end position="279"/>
    </location>
</feature>